<evidence type="ECO:0000256" key="7">
    <source>
        <dbReference type="ARBA" id="ARBA00022729"/>
    </source>
</evidence>
<feature type="transmembrane region" description="Helical" evidence="18">
    <location>
        <begin position="391"/>
        <end position="416"/>
    </location>
</feature>
<evidence type="ECO:0000256" key="6">
    <source>
        <dbReference type="ARBA" id="ARBA00022692"/>
    </source>
</evidence>
<dbReference type="InterPro" id="IPR036249">
    <property type="entry name" value="Thioredoxin-like_sf"/>
</dbReference>
<dbReference type="GO" id="GO:0047134">
    <property type="term" value="F:protein-disulfide reductase [NAD(P)H] activity"/>
    <property type="evidence" value="ECO:0007669"/>
    <property type="project" value="UniProtKB-UniRule"/>
</dbReference>
<dbReference type="InterPro" id="IPR013766">
    <property type="entry name" value="Thioredoxin_domain"/>
</dbReference>
<keyword evidence="14 18" id="KW-1015">Disulfide bond</keyword>
<feature type="transmembrane region" description="Helical" evidence="18">
    <location>
        <begin position="542"/>
        <end position="562"/>
    </location>
</feature>
<feature type="transmembrane region" description="Helical" evidence="18">
    <location>
        <begin position="507"/>
        <end position="530"/>
    </location>
</feature>
<keyword evidence="15 18" id="KW-0676">Redox-active center</keyword>
<dbReference type="GO" id="GO:0005886">
    <property type="term" value="C:plasma membrane"/>
    <property type="evidence" value="ECO:0007669"/>
    <property type="project" value="UniProtKB-SubCell"/>
</dbReference>
<evidence type="ECO:0000256" key="14">
    <source>
        <dbReference type="ARBA" id="ARBA00023157"/>
    </source>
</evidence>
<keyword evidence="8 18" id="KW-0201">Cytochrome c-type biogenesis</keyword>
<feature type="disulfide bond" description="Redox-active" evidence="18">
    <location>
        <begin position="367"/>
        <end position="489"/>
    </location>
</feature>
<dbReference type="InterPro" id="IPR036929">
    <property type="entry name" value="DsbDN_sf"/>
</dbReference>
<sequence length="773" mass="82147" precursor="true">MSSWRQRAALPGWLGMACLLLAAWLPAAAQAVSPQEVKPYAEVFSLQARAETRAQLVLEWTIADGYYLYNNQFLGFTSPTPGVTLGQPVLPPGKRSFDALLGEEVEKYHGQMVVTLPMVAVPADVDELVIETRSQGCLEDVLCYPPTTQQVSVNLPAGAAEPGVTGAPSGLDELLSGLGATPSATGAPLQDKPPALAPDEAFVYEAVGLDEDTVLVRFTAQPGYYLYVDKFAFEVIGASDVQVRRVELPTGTIKDDPEFGPVPVIYDQVEIPVHLSRPAGPDREIVLAADWQGCRDGDICYPPQRGQLTAELAAASVAVSGPALVSSAAPEVPIGEQGRLARLLLERPVAAMVAFFIAGILLAFTPCVFPMVPILSGIIAGEGENVTTGRAFWLSLVYVLAMALTYTVAGVLAGLFGQNLQAVFQDPWVISFFVLVFIVLALSMFGFFELQLPSSWQTRLAERSNRQGGGKLGGVAVMGLLSALIVGPCVAPPLAAALIVIGSSGDALLGGAALFALSMGMGVPLLVFGVTAGRYLPRAGRWMGAIKAVFGVGLLALAIWLLERILPGAVIMALWGVLAIGCGVFLGALERVPEGAGGWPRAWKALGLVLLLVGAAEIVGSVSGGDNWMRPLQHLGASARHSGEGASRSAHIEPERIKSLDDLAAAVARANAAGKPAMLDYYADWCVECLRMERNTFPKPEIQALFERIHPLQADVTEHDKVDQALMAEYDVIGPPAILFFDRAGREMPAYRLVGYFDADSFASHLEKVLEAQ</sequence>
<dbReference type="Proteomes" id="UP000325372">
    <property type="component" value="Unassembled WGS sequence"/>
</dbReference>
<dbReference type="PANTHER" id="PTHR32234:SF0">
    <property type="entry name" value="THIOL:DISULFIDE INTERCHANGE PROTEIN DSBD"/>
    <property type="match status" value="1"/>
</dbReference>
<feature type="transmembrane region" description="Helical" evidence="18">
    <location>
        <begin position="568"/>
        <end position="589"/>
    </location>
</feature>
<feature type="domain" description="Thioredoxin" evidence="19">
    <location>
        <begin position="629"/>
        <end position="771"/>
    </location>
</feature>
<dbReference type="SUPFAM" id="SSF74863">
    <property type="entry name" value="Thiol:disulfide interchange protein DsbD, N-terminal domain (DsbD-alpha)"/>
    <property type="match status" value="2"/>
</dbReference>
<gene>
    <name evidence="18 20" type="primary">dsbD</name>
    <name evidence="20" type="ORF">F3N42_09860</name>
</gene>
<dbReference type="GO" id="GO:0045454">
    <property type="term" value="P:cell redox homeostasis"/>
    <property type="evidence" value="ECO:0007669"/>
    <property type="project" value="TreeGrafter"/>
</dbReference>
<keyword evidence="21" id="KW-1185">Reference proteome</keyword>
<keyword evidence="11 18" id="KW-0560">Oxidoreductase</keyword>
<keyword evidence="4 18" id="KW-1003">Cell membrane</keyword>
<evidence type="ECO:0000256" key="15">
    <source>
        <dbReference type="ARBA" id="ARBA00023284"/>
    </source>
</evidence>
<feature type="signal peptide" evidence="18">
    <location>
        <begin position="1"/>
        <end position="31"/>
    </location>
</feature>
<feature type="transmembrane region" description="Helical" evidence="18">
    <location>
        <begin position="428"/>
        <end position="452"/>
    </location>
</feature>
<feature type="transmembrane region" description="Helical" evidence="18">
    <location>
        <begin position="349"/>
        <end position="379"/>
    </location>
</feature>
<evidence type="ECO:0000256" key="12">
    <source>
        <dbReference type="ARBA" id="ARBA00023027"/>
    </source>
</evidence>
<dbReference type="InterPro" id="IPR003834">
    <property type="entry name" value="Cyt_c_assmbl_TM_dom"/>
</dbReference>
<dbReference type="RefSeq" id="WP_150864272.1">
    <property type="nucleotide sequence ID" value="NZ_VYXP01000005.1"/>
</dbReference>
<keyword evidence="10 18" id="KW-1133">Transmembrane helix</keyword>
<keyword evidence="6 18" id="KW-0812">Transmembrane</keyword>
<comment type="subcellular location">
    <subcellularLocation>
        <location evidence="1 18">Cell inner membrane</location>
        <topology evidence="1 18">Multi-pass membrane protein</topology>
    </subcellularLocation>
</comment>
<dbReference type="CDD" id="cd02953">
    <property type="entry name" value="DsbDgamma"/>
    <property type="match status" value="1"/>
</dbReference>
<evidence type="ECO:0000256" key="17">
    <source>
        <dbReference type="ARBA" id="ARBA00047804"/>
    </source>
</evidence>
<dbReference type="EC" id="1.8.1.8" evidence="18"/>
<proteinExistence type="inferred from homology"/>
<accession>A0A5N0TA11</accession>
<dbReference type="PANTHER" id="PTHR32234">
    <property type="entry name" value="THIOL:DISULFIDE INTERCHANGE PROTEIN DSBD"/>
    <property type="match status" value="1"/>
</dbReference>
<dbReference type="Gene3D" id="2.60.40.1250">
    <property type="entry name" value="Thiol:disulfide interchange protein DsbD, N-terminal domain"/>
    <property type="match status" value="2"/>
</dbReference>
<keyword evidence="9 18" id="KW-0249">Electron transport</keyword>
<evidence type="ECO:0000256" key="10">
    <source>
        <dbReference type="ARBA" id="ARBA00022989"/>
    </source>
</evidence>
<name>A0A5N0TA11_9GAMM</name>
<comment type="catalytic activity">
    <reaction evidence="17 18">
        <text>[protein]-dithiol + NADP(+) = [protein]-disulfide + NADPH + H(+)</text>
        <dbReference type="Rhea" id="RHEA:18753"/>
        <dbReference type="Rhea" id="RHEA-COMP:10593"/>
        <dbReference type="Rhea" id="RHEA-COMP:10594"/>
        <dbReference type="ChEBI" id="CHEBI:15378"/>
        <dbReference type="ChEBI" id="CHEBI:29950"/>
        <dbReference type="ChEBI" id="CHEBI:50058"/>
        <dbReference type="ChEBI" id="CHEBI:57783"/>
        <dbReference type="ChEBI" id="CHEBI:58349"/>
        <dbReference type="EC" id="1.8.1.8"/>
    </reaction>
</comment>
<evidence type="ECO:0000256" key="11">
    <source>
        <dbReference type="ARBA" id="ARBA00023002"/>
    </source>
</evidence>
<dbReference type="Pfam" id="PF02683">
    <property type="entry name" value="DsbD_TM"/>
    <property type="match status" value="1"/>
</dbReference>
<organism evidence="20 21">
    <name type="scientific">Marinihelvus fidelis</name>
    <dbReference type="NCBI Taxonomy" id="2613842"/>
    <lineage>
        <taxon>Bacteria</taxon>
        <taxon>Pseudomonadati</taxon>
        <taxon>Pseudomonadota</taxon>
        <taxon>Gammaproteobacteria</taxon>
        <taxon>Chromatiales</taxon>
        <taxon>Wenzhouxiangellaceae</taxon>
        <taxon>Marinihelvus</taxon>
    </lineage>
</organism>
<evidence type="ECO:0000256" key="13">
    <source>
        <dbReference type="ARBA" id="ARBA00023136"/>
    </source>
</evidence>
<dbReference type="Gene3D" id="3.40.30.10">
    <property type="entry name" value="Glutaredoxin"/>
    <property type="match status" value="1"/>
</dbReference>
<keyword evidence="7 18" id="KW-0732">Signal</keyword>
<evidence type="ECO:0000256" key="8">
    <source>
        <dbReference type="ARBA" id="ARBA00022748"/>
    </source>
</evidence>
<dbReference type="InterPro" id="IPR035671">
    <property type="entry name" value="DsbD_gamma"/>
</dbReference>
<evidence type="ECO:0000256" key="5">
    <source>
        <dbReference type="ARBA" id="ARBA00022519"/>
    </source>
</evidence>
<feature type="chain" id="PRO_5024521911" description="Thiol:disulfide interchange protein DsbD" evidence="18">
    <location>
        <begin position="32"/>
        <end position="773"/>
    </location>
</feature>
<dbReference type="HAMAP" id="MF_00399">
    <property type="entry name" value="DbsD"/>
    <property type="match status" value="1"/>
</dbReference>
<dbReference type="Pfam" id="PF11412">
    <property type="entry name" value="DsbD_N"/>
    <property type="match status" value="2"/>
</dbReference>
<feature type="disulfide bond" description="Redox-active" evidence="18">
    <location>
        <begin position="686"/>
        <end position="689"/>
    </location>
</feature>
<dbReference type="GO" id="GO:0009055">
    <property type="term" value="F:electron transfer activity"/>
    <property type="evidence" value="ECO:0007669"/>
    <property type="project" value="UniProtKB-UniRule"/>
</dbReference>
<comment type="similarity">
    <text evidence="2 18">Belongs to the thioredoxin family. DsbD subfamily.</text>
</comment>
<evidence type="ECO:0000256" key="1">
    <source>
        <dbReference type="ARBA" id="ARBA00004429"/>
    </source>
</evidence>
<reference evidence="20 21" key="1">
    <citation type="submission" date="2019-09" db="EMBL/GenBank/DDBJ databases">
        <title>Wenzhouxiangella sp. Genome sequencing and assembly.</title>
        <authorList>
            <person name="Zhang R."/>
        </authorList>
    </citation>
    <scope>NUCLEOTIDE SEQUENCE [LARGE SCALE GENOMIC DNA]</scope>
    <source>
        <strain evidence="20 21">W260</strain>
    </source>
</reference>
<evidence type="ECO:0000256" key="18">
    <source>
        <dbReference type="HAMAP-Rule" id="MF_00399"/>
    </source>
</evidence>
<dbReference type="NCBIfam" id="NF001419">
    <property type="entry name" value="PRK00293.1"/>
    <property type="match status" value="1"/>
</dbReference>
<protein>
    <recommendedName>
        <fullName evidence="18">Thiol:disulfide interchange protein DsbD</fullName>
        <ecNumber evidence="18">1.8.1.8</ecNumber>
    </recommendedName>
    <alternativeName>
        <fullName evidence="18">Protein-disulfide reductase</fullName>
        <shortName evidence="18">Disulfide reductase</shortName>
    </alternativeName>
</protein>
<keyword evidence="12 18" id="KW-0520">NAD</keyword>
<comment type="function">
    <text evidence="18">Required to facilitate the formation of correct disulfide bonds in some periplasmic proteins and for the assembly of the periplasmic c-type cytochromes. Acts by transferring electrons from cytoplasmic thioredoxin to the periplasm. This transfer involves a cascade of disulfide bond formation and reduction steps.</text>
</comment>
<keyword evidence="5 18" id="KW-0997">Cell inner membrane</keyword>
<feature type="transmembrane region" description="Helical" evidence="18">
    <location>
        <begin position="472"/>
        <end position="501"/>
    </location>
</feature>
<evidence type="ECO:0000313" key="21">
    <source>
        <dbReference type="Proteomes" id="UP000325372"/>
    </source>
</evidence>
<dbReference type="SUPFAM" id="SSF52833">
    <property type="entry name" value="Thioredoxin-like"/>
    <property type="match status" value="1"/>
</dbReference>
<dbReference type="PROSITE" id="PS51352">
    <property type="entry name" value="THIOREDOXIN_2"/>
    <property type="match status" value="1"/>
</dbReference>
<dbReference type="PROSITE" id="PS51257">
    <property type="entry name" value="PROKAR_LIPOPROTEIN"/>
    <property type="match status" value="1"/>
</dbReference>
<evidence type="ECO:0000259" key="19">
    <source>
        <dbReference type="PROSITE" id="PS51352"/>
    </source>
</evidence>
<dbReference type="AlphaFoldDB" id="A0A5N0TA11"/>
<dbReference type="InterPro" id="IPR022910">
    <property type="entry name" value="Thiol_diS_interchange_DbsD"/>
</dbReference>
<comment type="catalytic activity">
    <reaction evidence="16 18">
        <text>[protein]-dithiol + NAD(+) = [protein]-disulfide + NADH + H(+)</text>
        <dbReference type="Rhea" id="RHEA:18749"/>
        <dbReference type="Rhea" id="RHEA-COMP:10593"/>
        <dbReference type="Rhea" id="RHEA-COMP:10594"/>
        <dbReference type="ChEBI" id="CHEBI:15378"/>
        <dbReference type="ChEBI" id="CHEBI:29950"/>
        <dbReference type="ChEBI" id="CHEBI:50058"/>
        <dbReference type="ChEBI" id="CHEBI:57540"/>
        <dbReference type="ChEBI" id="CHEBI:57945"/>
        <dbReference type="EC" id="1.8.1.8"/>
    </reaction>
</comment>
<evidence type="ECO:0000256" key="9">
    <source>
        <dbReference type="ARBA" id="ARBA00022982"/>
    </source>
</evidence>
<dbReference type="Pfam" id="PF13899">
    <property type="entry name" value="Thioredoxin_7"/>
    <property type="match status" value="1"/>
</dbReference>
<feature type="disulfide bond" description="Redox-active" evidence="18">
    <location>
        <begin position="294"/>
        <end position="300"/>
    </location>
</feature>
<evidence type="ECO:0000256" key="3">
    <source>
        <dbReference type="ARBA" id="ARBA00022448"/>
    </source>
</evidence>
<evidence type="ECO:0000256" key="4">
    <source>
        <dbReference type="ARBA" id="ARBA00022475"/>
    </source>
</evidence>
<evidence type="ECO:0000313" key="20">
    <source>
        <dbReference type="EMBL" id="KAA9131611.1"/>
    </source>
</evidence>
<dbReference type="InterPro" id="IPR028250">
    <property type="entry name" value="DsbDN"/>
</dbReference>
<keyword evidence="3 18" id="KW-0813">Transport</keyword>
<evidence type="ECO:0000256" key="2">
    <source>
        <dbReference type="ARBA" id="ARBA00007241"/>
    </source>
</evidence>
<comment type="caution">
    <text evidence="20">The sequence shown here is derived from an EMBL/GenBank/DDBJ whole genome shotgun (WGS) entry which is preliminary data.</text>
</comment>
<feature type="transmembrane region" description="Helical" evidence="18">
    <location>
        <begin position="601"/>
        <end position="622"/>
    </location>
</feature>
<keyword evidence="13 18" id="KW-0472">Membrane</keyword>
<dbReference type="EMBL" id="VYXP01000005">
    <property type="protein sequence ID" value="KAA9131611.1"/>
    <property type="molecule type" value="Genomic_DNA"/>
</dbReference>
<evidence type="ECO:0000256" key="16">
    <source>
        <dbReference type="ARBA" id="ARBA00047388"/>
    </source>
</evidence>
<dbReference type="GO" id="GO:0017004">
    <property type="term" value="P:cytochrome complex assembly"/>
    <property type="evidence" value="ECO:0007669"/>
    <property type="project" value="UniProtKB-UniRule"/>
</dbReference>